<evidence type="ECO:0000313" key="2">
    <source>
        <dbReference type="Proteomes" id="UP000269221"/>
    </source>
</evidence>
<proteinExistence type="predicted"/>
<dbReference type="OrthoDB" id="276744at2759"/>
<name>A0A3M0KYU7_HIRRU</name>
<accession>A0A3M0KYU7</accession>
<reference evidence="1 2" key="1">
    <citation type="submission" date="2018-07" db="EMBL/GenBank/DDBJ databases">
        <title>A high quality draft genome assembly of the barn swallow (H. rustica rustica).</title>
        <authorList>
            <person name="Formenti G."/>
            <person name="Chiara M."/>
            <person name="Poveda L."/>
            <person name="Francoijs K.-J."/>
            <person name="Bonisoli-Alquati A."/>
            <person name="Canova L."/>
            <person name="Gianfranceschi L."/>
            <person name="Horner D.S."/>
            <person name="Saino N."/>
        </authorList>
    </citation>
    <scope>NUCLEOTIDE SEQUENCE [LARGE SCALE GENOMIC DNA]</scope>
    <source>
        <strain evidence="1">Chelidonia</strain>
        <tissue evidence="1">Blood</tissue>
    </source>
</reference>
<dbReference type="AlphaFoldDB" id="A0A3M0KYU7"/>
<comment type="caution">
    <text evidence="1">The sequence shown here is derived from an EMBL/GenBank/DDBJ whole genome shotgun (WGS) entry which is preliminary data.</text>
</comment>
<dbReference type="EMBL" id="QRBI01000096">
    <property type="protein sequence ID" value="RMC18472.1"/>
    <property type="molecule type" value="Genomic_DNA"/>
</dbReference>
<dbReference type="Proteomes" id="UP000269221">
    <property type="component" value="Unassembled WGS sequence"/>
</dbReference>
<evidence type="ECO:0000313" key="1">
    <source>
        <dbReference type="EMBL" id="RMC18472.1"/>
    </source>
</evidence>
<keyword evidence="2" id="KW-1185">Reference proteome</keyword>
<protein>
    <submittedName>
        <fullName evidence="1">Uncharacterized protein</fullName>
    </submittedName>
</protein>
<organism evidence="1 2">
    <name type="scientific">Hirundo rustica rustica</name>
    <dbReference type="NCBI Taxonomy" id="333673"/>
    <lineage>
        <taxon>Eukaryota</taxon>
        <taxon>Metazoa</taxon>
        <taxon>Chordata</taxon>
        <taxon>Craniata</taxon>
        <taxon>Vertebrata</taxon>
        <taxon>Euteleostomi</taxon>
        <taxon>Archelosauria</taxon>
        <taxon>Archosauria</taxon>
        <taxon>Dinosauria</taxon>
        <taxon>Saurischia</taxon>
        <taxon>Theropoda</taxon>
        <taxon>Coelurosauria</taxon>
        <taxon>Aves</taxon>
        <taxon>Neognathae</taxon>
        <taxon>Neoaves</taxon>
        <taxon>Telluraves</taxon>
        <taxon>Australaves</taxon>
        <taxon>Passeriformes</taxon>
        <taxon>Sylvioidea</taxon>
        <taxon>Hirundinidae</taxon>
        <taxon>Hirundo</taxon>
    </lineage>
</organism>
<sequence length="91" mass="10631">MNNASFLTPISVPLHYTVLLPGTKSLLFSSERLLPNGLIFIEVLECVQRWAVKLVKGLEHKFFEEELRVFSLEKSRLRRDHITLQLPERKL</sequence>
<gene>
    <name evidence="1" type="ORF">DUI87_04361</name>
</gene>